<comment type="function">
    <text evidence="4">Involved in DNA repair and RecF pathway recombination.</text>
</comment>
<dbReference type="GO" id="GO:0043590">
    <property type="term" value="C:bacterial nucleoid"/>
    <property type="evidence" value="ECO:0007669"/>
    <property type="project" value="TreeGrafter"/>
</dbReference>
<evidence type="ECO:0000313" key="7">
    <source>
        <dbReference type="Proteomes" id="UP000029736"/>
    </source>
</evidence>
<evidence type="ECO:0000256" key="2">
    <source>
        <dbReference type="ARBA" id="ARBA00023172"/>
    </source>
</evidence>
<dbReference type="EMBL" id="JPOS01000012">
    <property type="protein sequence ID" value="KGE89171.1"/>
    <property type="molecule type" value="Genomic_DNA"/>
</dbReference>
<proteinExistence type="inferred from homology"/>
<comment type="similarity">
    <text evidence="4">Belongs to the RecO family.</text>
</comment>
<keyword evidence="7" id="KW-1185">Reference proteome</keyword>
<dbReference type="Gene3D" id="2.40.50.140">
    <property type="entry name" value="Nucleic acid-binding proteins"/>
    <property type="match status" value="1"/>
</dbReference>
<dbReference type="SUPFAM" id="SSF50249">
    <property type="entry name" value="Nucleic acid-binding proteins"/>
    <property type="match status" value="1"/>
</dbReference>
<evidence type="ECO:0000256" key="3">
    <source>
        <dbReference type="ARBA" id="ARBA00023204"/>
    </source>
</evidence>
<dbReference type="OrthoDB" id="9789152at2"/>
<dbReference type="SUPFAM" id="SSF57863">
    <property type="entry name" value="ArfGap/RecO-like zinc finger"/>
    <property type="match status" value="1"/>
</dbReference>
<accession>A0A098SAK6</accession>
<keyword evidence="1 4" id="KW-0227">DNA damage</keyword>
<dbReference type="InterPro" id="IPR012340">
    <property type="entry name" value="NA-bd_OB-fold"/>
</dbReference>
<keyword evidence="3 4" id="KW-0234">DNA repair</keyword>
<name>A0A098SAK6_9BACT</name>
<feature type="domain" description="DNA replication/recombination mediator RecO N-terminal" evidence="5">
    <location>
        <begin position="1"/>
        <end position="76"/>
    </location>
</feature>
<dbReference type="AlphaFoldDB" id="A0A098SAK6"/>
<dbReference type="RefSeq" id="WP_044217320.1">
    <property type="nucleotide sequence ID" value="NZ_JBKAGJ010000001.1"/>
</dbReference>
<dbReference type="Proteomes" id="UP000029736">
    <property type="component" value="Unassembled WGS sequence"/>
</dbReference>
<dbReference type="NCBIfam" id="TIGR00613">
    <property type="entry name" value="reco"/>
    <property type="match status" value="1"/>
</dbReference>
<dbReference type="STRING" id="1524460.IX84_05265"/>
<gene>
    <name evidence="4" type="primary">recO</name>
    <name evidence="6" type="ORF">IX84_05265</name>
</gene>
<reference evidence="6 7" key="1">
    <citation type="journal article" date="2014" name="Int. J. Syst. Evol. Microbiol.">
        <title>Phaeodactylibacter xiamenensis gen. nov., sp. nov., a member of the family Saprospiraceae isolated from the marine alga Phaeodactylum tricornutum.</title>
        <authorList>
            <person name="Chen Z.Jr."/>
            <person name="Lei X."/>
            <person name="Lai Q."/>
            <person name="Li Y."/>
            <person name="Zhang B."/>
            <person name="Zhang J."/>
            <person name="Zhang H."/>
            <person name="Yang L."/>
            <person name="Zheng W."/>
            <person name="Tian Y."/>
            <person name="Yu Z."/>
            <person name="Xu H.Jr."/>
            <person name="Zheng T."/>
        </authorList>
    </citation>
    <scope>NUCLEOTIDE SEQUENCE [LARGE SCALE GENOMIC DNA]</scope>
    <source>
        <strain evidence="6 7">KD52</strain>
    </source>
</reference>
<sequence>MLIKTRGIVFRSIKYSESSVIVDIFTEERGMRSYLVPGVRRKNARISPGLLQVMSLVDMVAYEKSEKGLNRIREIKSAVVYQSLPFEVHKSAVGLFIAEVARKSIREPEENPRLFEFLFRTFQFLDQTALPIANLHLHFLLELSFHLGFVPGGAWSEETPYFDLQEGLFTSSKTASHQYLDTVTSQVLYQLLRCDYAQCHEVRIGRQMRQDLLDKLLTFYRYHIDNFPEINAHSILKTVLS</sequence>
<evidence type="ECO:0000259" key="5">
    <source>
        <dbReference type="Pfam" id="PF11967"/>
    </source>
</evidence>
<evidence type="ECO:0000256" key="4">
    <source>
        <dbReference type="HAMAP-Rule" id="MF_00201"/>
    </source>
</evidence>
<dbReference type="InterPro" id="IPR022572">
    <property type="entry name" value="DNA_rep/recomb_RecO_N"/>
</dbReference>
<organism evidence="6 7">
    <name type="scientific">Phaeodactylibacter xiamenensis</name>
    <dbReference type="NCBI Taxonomy" id="1524460"/>
    <lineage>
        <taxon>Bacteria</taxon>
        <taxon>Pseudomonadati</taxon>
        <taxon>Bacteroidota</taxon>
        <taxon>Saprospiria</taxon>
        <taxon>Saprospirales</taxon>
        <taxon>Haliscomenobacteraceae</taxon>
        <taxon>Phaeodactylibacter</taxon>
    </lineage>
</organism>
<dbReference type="Pfam" id="PF02565">
    <property type="entry name" value="RecO_C"/>
    <property type="match status" value="1"/>
</dbReference>
<comment type="caution">
    <text evidence="6">The sequence shown here is derived from an EMBL/GenBank/DDBJ whole genome shotgun (WGS) entry which is preliminary data.</text>
</comment>
<dbReference type="Pfam" id="PF11967">
    <property type="entry name" value="RecO_N"/>
    <property type="match status" value="1"/>
</dbReference>
<dbReference type="InterPro" id="IPR003717">
    <property type="entry name" value="RecO"/>
</dbReference>
<dbReference type="HAMAP" id="MF_00201">
    <property type="entry name" value="RecO"/>
    <property type="match status" value="1"/>
</dbReference>
<dbReference type="PANTHER" id="PTHR33991">
    <property type="entry name" value="DNA REPAIR PROTEIN RECO"/>
    <property type="match status" value="1"/>
</dbReference>
<dbReference type="InterPro" id="IPR037278">
    <property type="entry name" value="ARFGAP/RecO"/>
</dbReference>
<keyword evidence="2 4" id="KW-0233">DNA recombination</keyword>
<protein>
    <recommendedName>
        <fullName evidence="4">DNA repair protein RecO</fullName>
    </recommendedName>
    <alternativeName>
        <fullName evidence="4">Recombination protein O</fullName>
    </alternativeName>
</protein>
<dbReference type="GO" id="GO:0006310">
    <property type="term" value="P:DNA recombination"/>
    <property type="evidence" value="ECO:0007669"/>
    <property type="project" value="UniProtKB-UniRule"/>
</dbReference>
<evidence type="ECO:0000256" key="1">
    <source>
        <dbReference type="ARBA" id="ARBA00022763"/>
    </source>
</evidence>
<dbReference type="GO" id="GO:0006302">
    <property type="term" value="P:double-strand break repair"/>
    <property type="evidence" value="ECO:0007669"/>
    <property type="project" value="TreeGrafter"/>
</dbReference>
<keyword evidence="6" id="KW-0808">Transferase</keyword>
<evidence type="ECO:0000313" key="6">
    <source>
        <dbReference type="EMBL" id="KGE89171.1"/>
    </source>
</evidence>
<dbReference type="PANTHER" id="PTHR33991:SF1">
    <property type="entry name" value="DNA REPAIR PROTEIN RECO"/>
    <property type="match status" value="1"/>
</dbReference>
<dbReference type="GO" id="GO:0016740">
    <property type="term" value="F:transferase activity"/>
    <property type="evidence" value="ECO:0007669"/>
    <property type="project" value="UniProtKB-KW"/>
</dbReference>